<accession>A0A2A9NGC7</accession>
<evidence type="ECO:0000313" key="2">
    <source>
        <dbReference type="EMBL" id="PFH49128.1"/>
    </source>
</evidence>
<keyword evidence="1" id="KW-0812">Transmembrane</keyword>
<gene>
    <name evidence="2" type="ORF">AMATHDRAFT_48953</name>
</gene>
<feature type="transmembrane region" description="Helical" evidence="1">
    <location>
        <begin position="133"/>
        <end position="151"/>
    </location>
</feature>
<name>A0A2A9NGC7_9AGAR</name>
<dbReference type="AlphaFoldDB" id="A0A2A9NGC7"/>
<feature type="transmembrane region" description="Helical" evidence="1">
    <location>
        <begin position="46"/>
        <end position="68"/>
    </location>
</feature>
<feature type="transmembrane region" description="Helical" evidence="1">
    <location>
        <begin position="80"/>
        <end position="103"/>
    </location>
</feature>
<sequence>MDVLTSTYASSPIGWDVVLSGLQRRENVIYVDGDFGPSLSFNNCNMIIAALTYMYVVSCYVAEAILAYRVWAVWGRNQRLTYGLPVMFAILVSASLVNIHSFLHSLELAALPAGHKIRGCLIKDGANLGNLSYSWICFMVYDTTLFFLLLVQGTRTYRRNKESGLIKTVYRDGDNTQLTYSHALC</sequence>
<dbReference type="EMBL" id="KZ302038">
    <property type="protein sequence ID" value="PFH49128.1"/>
    <property type="molecule type" value="Genomic_DNA"/>
</dbReference>
<evidence type="ECO:0000256" key="1">
    <source>
        <dbReference type="SAM" id="Phobius"/>
    </source>
</evidence>
<organism evidence="2 3">
    <name type="scientific">Amanita thiersii Skay4041</name>
    <dbReference type="NCBI Taxonomy" id="703135"/>
    <lineage>
        <taxon>Eukaryota</taxon>
        <taxon>Fungi</taxon>
        <taxon>Dikarya</taxon>
        <taxon>Basidiomycota</taxon>
        <taxon>Agaricomycotina</taxon>
        <taxon>Agaricomycetes</taxon>
        <taxon>Agaricomycetidae</taxon>
        <taxon>Agaricales</taxon>
        <taxon>Pluteineae</taxon>
        <taxon>Amanitaceae</taxon>
        <taxon>Amanita</taxon>
    </lineage>
</organism>
<evidence type="ECO:0008006" key="4">
    <source>
        <dbReference type="Google" id="ProtNLM"/>
    </source>
</evidence>
<reference evidence="2 3" key="1">
    <citation type="submission" date="2014-02" db="EMBL/GenBank/DDBJ databases">
        <title>Transposable element dynamics among asymbiotic and ectomycorrhizal Amanita fungi.</title>
        <authorList>
            <consortium name="DOE Joint Genome Institute"/>
            <person name="Hess J."/>
            <person name="Skrede I."/>
            <person name="Wolfe B."/>
            <person name="LaButti K."/>
            <person name="Ohm R.A."/>
            <person name="Grigoriev I.V."/>
            <person name="Pringle A."/>
        </authorList>
    </citation>
    <scope>NUCLEOTIDE SEQUENCE [LARGE SCALE GENOMIC DNA]</scope>
    <source>
        <strain evidence="2 3">SKay4041</strain>
    </source>
</reference>
<dbReference type="Proteomes" id="UP000242287">
    <property type="component" value="Unassembled WGS sequence"/>
</dbReference>
<keyword evidence="1" id="KW-0472">Membrane</keyword>
<keyword evidence="1" id="KW-1133">Transmembrane helix</keyword>
<dbReference type="OrthoDB" id="2958007at2759"/>
<protein>
    <recommendedName>
        <fullName evidence="4">G-protein coupled receptors family 1 profile domain-containing protein</fullName>
    </recommendedName>
</protein>
<proteinExistence type="predicted"/>
<evidence type="ECO:0000313" key="3">
    <source>
        <dbReference type="Proteomes" id="UP000242287"/>
    </source>
</evidence>
<keyword evidence="3" id="KW-1185">Reference proteome</keyword>